<dbReference type="InterPro" id="IPR008081">
    <property type="entry name" value="Cytoplasmic_FMR1-int"/>
</dbReference>
<proteinExistence type="predicted"/>
<sequence>MEVLNTAKELRAISIAHDSPDINAPFQSVFTESLVNLNLADKSYFDQAQYLDVKAEKTSVAAHKYFQKEAQYISRINSVLEEGRALVQSHDQANKELLYHQTCAVLNPEIGRMVDLMQFRDKLIAAFSESLTGLIPDVKDRDFFPSEAFLITLANLLDLTVSIDVMKNFKGSMSNDLSMYKRAKSVLVKDQSDPEFAILPKLVFFLANKDHFANDLKKALSTMNSFYEEIFLDMINMCADFIEKGHYLTPNTKHIYVRAIAFAIFLIDGEGDDMDFVKKKKIKPERLIKLFRTTAVVPLFGDIAISIASILAKAPHWPHSKLDIKNLDEELRIEITKAYLLSNQIETAKMNYESVYLQLKRFHVKLIHQAVSLEETREVYNAAYNGLNLLSQLTTRVLEQAVQHNYNHEEKKVLIEYIAMIKSLSSLLYTMEPLLQPMIDSHIGNEIQLFAKGSLTDIYNHAAKKKKPIVSILKSVQDALSDNNETVVRADPISLSQLFFSRALLDLIFNEKSKGMKGGMMKEKNFKESQVTELQKFFDDSHYYPLMMNIKKTIADCSDLSNLWFKEFYLELTRQVQAIVWLIDKSHETSVLQNIFIPLDLYNDAGFKTLNSLKSRYIYNEVEAEVNLCFDQFMFKLGRNVFRHYKKLASTQILDTDNKVAIQEGGKAVWSQEGLQADAYVSALKQRTIKLLGRTVDVSKILSQMMDQYLRHSIDTAISRLEASDLTYIPEFECLLESSRLTHLLLSEHLDLEPFEELLKEINECVTPGETNGRILTHITQEIIRDIIPNYCFNNTSMKFVKSSVFYAEPGLSIEFTMKFGVFKDSIGTSHFNAISNMVGVEGLSVIISEISNHIKLILDHTMSKFFLSVDELAPLPITIPSSGTASENDSCFLSQVSELDEQLNPAVQQYAYKDWVKESIEYSRRIRRKPVFFKALFSKIGASLKTIPEWKKPEIVASDRSCAKVCSILQFAASTPAVSGDRTIRELFGDGLPIAFTSLLFASGQANLFSLIDLNGKILPQLENDEKRNDIHLHLQNALWFSRLNEETKSFLGTSLIQ</sequence>
<protein>
    <submittedName>
        <fullName evidence="2">Cytoplasmic FMR1-interacting protein 2</fullName>
    </submittedName>
</protein>
<dbReference type="InterPro" id="IPR009828">
    <property type="entry name" value="CYRIA/CYRIB_Rac1-bd"/>
</dbReference>
<reference evidence="2" key="1">
    <citation type="submission" date="2020-05" db="EMBL/GenBank/DDBJ databases">
        <title>Phylogenomic resolution of chytrid fungi.</title>
        <authorList>
            <person name="Stajich J.E."/>
            <person name="Amses K."/>
            <person name="Simmons R."/>
            <person name="Seto K."/>
            <person name="Myers J."/>
            <person name="Bonds A."/>
            <person name="Quandt C.A."/>
            <person name="Barry K."/>
            <person name="Liu P."/>
            <person name="Grigoriev I."/>
            <person name="Longcore J.E."/>
            <person name="James T.Y."/>
        </authorList>
    </citation>
    <scope>NUCLEOTIDE SEQUENCE</scope>
    <source>
        <strain evidence="2">PLAUS21</strain>
    </source>
</reference>
<evidence type="ECO:0000313" key="3">
    <source>
        <dbReference type="Proteomes" id="UP001210925"/>
    </source>
</evidence>
<dbReference type="Pfam" id="PF07159">
    <property type="entry name" value="CYRIA-B_Rac1-bd"/>
    <property type="match status" value="1"/>
</dbReference>
<organism evidence="2 3">
    <name type="scientific">Boothiomyces macroporosus</name>
    <dbReference type="NCBI Taxonomy" id="261099"/>
    <lineage>
        <taxon>Eukaryota</taxon>
        <taxon>Fungi</taxon>
        <taxon>Fungi incertae sedis</taxon>
        <taxon>Chytridiomycota</taxon>
        <taxon>Chytridiomycota incertae sedis</taxon>
        <taxon>Chytridiomycetes</taxon>
        <taxon>Rhizophydiales</taxon>
        <taxon>Terramycetaceae</taxon>
        <taxon>Boothiomyces</taxon>
    </lineage>
</organism>
<dbReference type="GO" id="GO:0030833">
    <property type="term" value="P:regulation of actin filament polymerization"/>
    <property type="evidence" value="ECO:0007669"/>
    <property type="project" value="InterPro"/>
</dbReference>
<dbReference type="PIRSF" id="PIRSF008153">
    <property type="entry name" value="FMR1_interacting"/>
    <property type="match status" value="1"/>
</dbReference>
<keyword evidence="3" id="KW-1185">Reference proteome</keyword>
<gene>
    <name evidence="2" type="primary">CYFIP2</name>
    <name evidence="2" type="ORF">HK103_000157</name>
</gene>
<dbReference type="Pfam" id="PF05994">
    <property type="entry name" value="FragX_IP"/>
    <property type="match status" value="2"/>
</dbReference>
<feature type="domain" description="CYRIA/CYRIB Rac1 binding" evidence="1">
    <location>
        <begin position="94"/>
        <end position="294"/>
    </location>
</feature>
<dbReference type="GO" id="GO:0031267">
    <property type="term" value="F:small GTPase binding"/>
    <property type="evidence" value="ECO:0007669"/>
    <property type="project" value="InterPro"/>
</dbReference>
<dbReference type="GO" id="GO:0005737">
    <property type="term" value="C:cytoplasm"/>
    <property type="evidence" value="ECO:0007669"/>
    <property type="project" value="UniProtKB-ARBA"/>
</dbReference>
<evidence type="ECO:0000259" key="1">
    <source>
        <dbReference type="Pfam" id="PF07159"/>
    </source>
</evidence>
<dbReference type="AlphaFoldDB" id="A0AAD5Y6R6"/>
<accession>A0AAD5Y6R6</accession>
<name>A0AAD5Y6R6_9FUNG</name>
<dbReference type="Proteomes" id="UP001210925">
    <property type="component" value="Unassembled WGS sequence"/>
</dbReference>
<comment type="caution">
    <text evidence="2">The sequence shown here is derived from an EMBL/GenBank/DDBJ whole genome shotgun (WGS) entry which is preliminary data.</text>
</comment>
<dbReference type="EMBL" id="JADGKB010000001">
    <property type="protein sequence ID" value="KAJ3262628.1"/>
    <property type="molecule type" value="Genomic_DNA"/>
</dbReference>
<dbReference type="PANTHER" id="PTHR12195">
    <property type="entry name" value="CYTOPLASMIC FMR1-INTERACTING PROTEIN-RELATED"/>
    <property type="match status" value="1"/>
</dbReference>
<dbReference type="PRINTS" id="PR01698">
    <property type="entry name" value="CYTOFMRPINTP"/>
</dbReference>
<evidence type="ECO:0000313" key="2">
    <source>
        <dbReference type="EMBL" id="KAJ3262628.1"/>
    </source>
</evidence>